<evidence type="ECO:0000256" key="6">
    <source>
        <dbReference type="SAM" id="MobiDB-lite"/>
    </source>
</evidence>
<feature type="transmembrane region" description="Helical" evidence="7">
    <location>
        <begin position="418"/>
        <end position="443"/>
    </location>
</feature>
<dbReference type="GO" id="GO:0017004">
    <property type="term" value="P:cytochrome complex assembly"/>
    <property type="evidence" value="ECO:0007669"/>
    <property type="project" value="UniProtKB-KW"/>
</dbReference>
<dbReference type="Gene3D" id="3.40.30.10">
    <property type="entry name" value="Glutaredoxin"/>
    <property type="match status" value="1"/>
</dbReference>
<dbReference type="GO" id="GO:0015035">
    <property type="term" value="F:protein-disulfide reductase activity"/>
    <property type="evidence" value="ECO:0007669"/>
    <property type="project" value="TreeGrafter"/>
</dbReference>
<feature type="transmembrane region" description="Helical" evidence="7">
    <location>
        <begin position="640"/>
        <end position="661"/>
    </location>
</feature>
<keyword evidence="11" id="KW-1185">Reference proteome</keyword>
<feature type="domain" description="Thiol:disulfide interchange protein DsbD N-terminal" evidence="9">
    <location>
        <begin position="75"/>
        <end position="207"/>
    </location>
</feature>
<evidence type="ECO:0000256" key="1">
    <source>
        <dbReference type="ARBA" id="ARBA00004141"/>
    </source>
</evidence>
<feature type="region of interest" description="Disordered" evidence="6">
    <location>
        <begin position="320"/>
        <end position="409"/>
    </location>
</feature>
<feature type="compositionally biased region" description="Low complexity" evidence="6">
    <location>
        <begin position="367"/>
        <end position="378"/>
    </location>
</feature>
<evidence type="ECO:0000313" key="10">
    <source>
        <dbReference type="EMBL" id="GAJ30761.1"/>
    </source>
</evidence>
<dbReference type="Pfam" id="PF11412">
    <property type="entry name" value="DsbD_N"/>
    <property type="match status" value="1"/>
</dbReference>
<feature type="transmembrane region" description="Helical" evidence="7">
    <location>
        <begin position="507"/>
        <end position="531"/>
    </location>
</feature>
<dbReference type="RefSeq" id="WP_042062465.1">
    <property type="nucleotide sequence ID" value="NZ_BAND01000284.1"/>
</dbReference>
<comment type="caution">
    <text evidence="10">The sequence shown here is derived from an EMBL/GenBank/DDBJ whole genome shotgun (WGS) entry which is preliminary data.</text>
</comment>
<evidence type="ECO:0000313" key="11">
    <source>
        <dbReference type="Proteomes" id="UP000019760"/>
    </source>
</evidence>
<dbReference type="PANTHER" id="PTHR32234">
    <property type="entry name" value="THIOL:DISULFIDE INTERCHANGE PROTEIN DSBD"/>
    <property type="match status" value="1"/>
</dbReference>
<accession>A0A023DAC6</accession>
<keyword evidence="2 7" id="KW-0812">Transmembrane</keyword>
<dbReference type="Pfam" id="PF13899">
    <property type="entry name" value="Thioredoxin_7"/>
    <property type="match status" value="1"/>
</dbReference>
<feature type="transmembrane region" description="Helical" evidence="7">
    <location>
        <begin position="577"/>
        <end position="601"/>
    </location>
</feature>
<organism evidence="10 11">
    <name type="scientific">Acidomonas methanolica NBRC 104435</name>
    <dbReference type="NCBI Taxonomy" id="1231351"/>
    <lineage>
        <taxon>Bacteria</taxon>
        <taxon>Pseudomonadati</taxon>
        <taxon>Pseudomonadota</taxon>
        <taxon>Alphaproteobacteria</taxon>
        <taxon>Acetobacterales</taxon>
        <taxon>Acetobacteraceae</taxon>
        <taxon>Acidomonas</taxon>
    </lineage>
</organism>
<evidence type="ECO:0000259" key="9">
    <source>
        <dbReference type="Pfam" id="PF11412"/>
    </source>
</evidence>
<evidence type="ECO:0000256" key="7">
    <source>
        <dbReference type="SAM" id="Phobius"/>
    </source>
</evidence>
<protein>
    <submittedName>
        <fullName evidence="10">Cytochrome c biogenesis thiol:disulfide interchange protein DsbD</fullName>
    </submittedName>
</protein>
<dbReference type="AlphaFoldDB" id="A0A023DAC6"/>
<proteinExistence type="predicted"/>
<keyword evidence="4 7" id="KW-1133">Transmembrane helix</keyword>
<dbReference type="InterPro" id="IPR035671">
    <property type="entry name" value="DsbD_gamma"/>
</dbReference>
<sequence>MSGPLPFPSRQPSQKAHPTRARAGRRWQGALGKGLAGLLACAGLPPLAAAWGAESAPAISAHSTASLISASDTASPGSSLHVALRLRLKPGWHTYWLNPGDAGDPATLRITATGALRGEAQTIVWPTPQRIRDASLMSYAYTGDVVLPVVLPMVRPVEPSAGRPPAAQPGQTPDGLGAQGLTTLSAHANWLVCAQSCIPEEGTFTLALPVGAPRPSAQVGLFTQAEQHTPVPSPYPVSISPTGVLGVQGRELNRQSVAQAWFMPQERGRIGEAAPQALLFGPEGLALRLDPTADFTPAKPLSGILVLKAPDGTERALSVRATPLPPPMASEPSIAPSARPATEPNTGTTSGTAAEAAAGTATGGTTAGTATGTAMGATSPDPAGDYPAGEQPMAGHLAALGNGVPGPPHGGGESASGLFRLVVLGFLGGLVLNLMPCVFPILAMKALAVARMGQSERLHQKQSAISYAAGVILGFTALGALVMALRLGGAATGWGFQFQSTMFVGMITWLIFAMALNLLGVFVFLPPAFALSSSPRHGLVHDLLTGLLAVAVASPCTAPFMGVAIAGALAGPPATGLVIFAALGIGLAAPYVLLAFCPALAKSLPRPGAWMDYLRQFLAFPLLGTCVWLLWVAAVEGGATTVLLVSSGMVFLAFAAWVYGITQRRQLHAGHDRDCTALYGVALLGLLAAMALLPALLEQAPQAGANPPSASGPGLSALPSGTEAFSEERLRALHNAGKPVFVDMTAAWCITCLVNERMALNTQATQAAMARYGVITLRGDWTQRNPAITAFLRKHGRDGVPFYLFVPAHGAAVVLPQILTPGLVIGTITPHDK</sequence>
<dbReference type="CDD" id="cd02953">
    <property type="entry name" value="DsbDgamma"/>
    <property type="match status" value="1"/>
</dbReference>
<dbReference type="GO" id="GO:0016020">
    <property type="term" value="C:membrane"/>
    <property type="evidence" value="ECO:0007669"/>
    <property type="project" value="UniProtKB-SubCell"/>
</dbReference>
<evidence type="ECO:0000256" key="3">
    <source>
        <dbReference type="ARBA" id="ARBA00022748"/>
    </source>
</evidence>
<keyword evidence="3" id="KW-0201">Cytochrome c-type biogenesis</keyword>
<dbReference type="EMBL" id="BAND01000284">
    <property type="protein sequence ID" value="GAJ30761.1"/>
    <property type="molecule type" value="Genomic_DNA"/>
</dbReference>
<feature type="transmembrane region" description="Helical" evidence="7">
    <location>
        <begin position="613"/>
        <end position="634"/>
    </location>
</feature>
<reference evidence="10 11" key="2">
    <citation type="journal article" date="2014" name="FEMS Microbiol. Lett.">
        <title>Draft genomic DNA sequence of the facultatively methylotrophic bacterium Acidomonas methanolica type strain MB58.</title>
        <authorList>
            <person name="Higashiura N."/>
            <person name="Hadano H."/>
            <person name="Hirakawa H."/>
            <person name="Matsutani M."/>
            <person name="Takabe S."/>
            <person name="Matsushita K."/>
            <person name="Azuma Y."/>
        </authorList>
    </citation>
    <scope>NUCLEOTIDE SEQUENCE [LARGE SCALE GENOMIC DNA]</scope>
    <source>
        <strain evidence="10 11">MB58</strain>
    </source>
</reference>
<dbReference type="OrthoDB" id="9811036at2"/>
<feature type="region of interest" description="Disordered" evidence="6">
    <location>
        <begin position="159"/>
        <end position="179"/>
    </location>
</feature>
<feature type="transmembrane region" description="Helical" evidence="7">
    <location>
        <begin position="677"/>
        <end position="697"/>
    </location>
</feature>
<reference evidence="11" key="1">
    <citation type="journal article" date="2014" name="FEMS Microbiol. Lett.">
        <title>Draft Genomic DNA Sequence of the Facultatively Methylotrophic Bacterium Acidomonas methanolica type strain MB58.</title>
        <authorList>
            <person name="Higashiura N."/>
            <person name="Hadano H."/>
            <person name="Hirakawa H."/>
            <person name="Matsutani M."/>
            <person name="Takabe S."/>
            <person name="Matsushita K."/>
            <person name="Azuma Y."/>
        </authorList>
    </citation>
    <scope>NUCLEOTIDE SEQUENCE [LARGE SCALE GENOMIC DNA]</scope>
    <source>
        <strain evidence="11">MB58</strain>
    </source>
</reference>
<dbReference type="InterPro" id="IPR036249">
    <property type="entry name" value="Thioredoxin-like_sf"/>
</dbReference>
<evidence type="ECO:0000256" key="4">
    <source>
        <dbReference type="ARBA" id="ARBA00022989"/>
    </source>
</evidence>
<feature type="region of interest" description="Disordered" evidence="6">
    <location>
        <begin position="1"/>
        <end position="24"/>
    </location>
</feature>
<keyword evidence="5 7" id="KW-0472">Membrane</keyword>
<feature type="compositionally biased region" description="Low complexity" evidence="6">
    <location>
        <begin position="346"/>
        <end position="360"/>
    </location>
</feature>
<dbReference type="Pfam" id="PF02683">
    <property type="entry name" value="DsbD_TM"/>
    <property type="match status" value="1"/>
</dbReference>
<feature type="transmembrane region" description="Helical" evidence="7">
    <location>
        <begin position="464"/>
        <end position="487"/>
    </location>
</feature>
<feature type="domain" description="Cytochrome C biogenesis protein transmembrane" evidence="8">
    <location>
        <begin position="421"/>
        <end position="630"/>
    </location>
</feature>
<name>A0A023DAC6_ACIMT</name>
<evidence type="ECO:0000256" key="2">
    <source>
        <dbReference type="ARBA" id="ARBA00022692"/>
    </source>
</evidence>
<comment type="subcellular location">
    <subcellularLocation>
        <location evidence="1">Membrane</location>
        <topology evidence="1">Multi-pass membrane protein</topology>
    </subcellularLocation>
</comment>
<dbReference type="PANTHER" id="PTHR32234:SF3">
    <property type="entry name" value="SUPPRESSION OF COPPER SENSITIVITY PROTEIN"/>
    <property type="match status" value="1"/>
</dbReference>
<dbReference type="SUPFAM" id="SSF52833">
    <property type="entry name" value="Thioredoxin-like"/>
    <property type="match status" value="1"/>
</dbReference>
<evidence type="ECO:0000256" key="5">
    <source>
        <dbReference type="ARBA" id="ARBA00023136"/>
    </source>
</evidence>
<gene>
    <name evidence="10" type="ORF">Amme_324_001</name>
</gene>
<dbReference type="Proteomes" id="UP000019760">
    <property type="component" value="Unassembled WGS sequence"/>
</dbReference>
<dbReference type="InterPro" id="IPR028250">
    <property type="entry name" value="DsbDN"/>
</dbReference>
<feature type="transmembrane region" description="Helical" evidence="7">
    <location>
        <begin position="543"/>
        <end position="571"/>
    </location>
</feature>
<evidence type="ECO:0000259" key="8">
    <source>
        <dbReference type="Pfam" id="PF02683"/>
    </source>
</evidence>
<dbReference type="GO" id="GO:0045454">
    <property type="term" value="P:cell redox homeostasis"/>
    <property type="evidence" value="ECO:0007669"/>
    <property type="project" value="TreeGrafter"/>
</dbReference>
<dbReference type="InterPro" id="IPR003834">
    <property type="entry name" value="Cyt_c_assmbl_TM_dom"/>
</dbReference>